<evidence type="ECO:0000313" key="11">
    <source>
        <dbReference type="Proteomes" id="UP000271087"/>
    </source>
</evidence>
<feature type="disulfide bond" evidence="6">
    <location>
        <begin position="59"/>
        <end position="68"/>
    </location>
</feature>
<keyword evidence="11" id="KW-1185">Reference proteome</keyword>
<dbReference type="InterPro" id="IPR051216">
    <property type="entry name" value="Teneurin"/>
</dbReference>
<dbReference type="GO" id="GO:0005509">
    <property type="term" value="F:calcium ion binding"/>
    <property type="evidence" value="ECO:0007669"/>
    <property type="project" value="InterPro"/>
</dbReference>
<dbReference type="SMART" id="SM00181">
    <property type="entry name" value="EGF"/>
    <property type="match status" value="4"/>
</dbReference>
<feature type="disulfide bond" evidence="5">
    <location>
        <begin position="175"/>
        <end position="192"/>
    </location>
</feature>
<dbReference type="OrthoDB" id="5813299at2759"/>
<keyword evidence="2 5" id="KW-0245">EGF-like domain</keyword>
<reference evidence="10 11" key="2">
    <citation type="submission" date="2018-08" db="EMBL/GenBank/DDBJ databases">
        <authorList>
            <person name="Laetsch R D."/>
            <person name="Stevens L."/>
            <person name="Kumar S."/>
            <person name="Blaxter L. M."/>
        </authorList>
    </citation>
    <scope>NUCLEOTIDE SEQUENCE [LARGE SCALE GENOMIC DNA]</scope>
</reference>
<dbReference type="Pfam" id="PF01414">
    <property type="entry name" value="DSL"/>
    <property type="match status" value="1"/>
</dbReference>
<protein>
    <recommendedName>
        <fullName evidence="7">Delta-like protein</fullName>
    </recommendedName>
</protein>
<name>A0A182EIL1_ONCOC</name>
<dbReference type="WBParaSite" id="nOo.2.0.1.t07941-RA">
    <property type="protein sequence ID" value="nOo.2.0.1.t07941-RA"/>
    <property type="gene ID" value="nOo.2.0.1.g07941"/>
</dbReference>
<feature type="domain" description="EGF-like" evidence="8">
    <location>
        <begin position="165"/>
        <end position="204"/>
    </location>
</feature>
<evidence type="ECO:0000313" key="12">
    <source>
        <dbReference type="WBParaSite" id="nOo.2.0.1.t07941-RA"/>
    </source>
</evidence>
<dbReference type="PANTHER" id="PTHR11219:SF69">
    <property type="entry name" value="TENEURIN-A"/>
    <property type="match status" value="1"/>
</dbReference>
<dbReference type="InterPro" id="IPR000742">
    <property type="entry name" value="EGF"/>
</dbReference>
<dbReference type="PROSITE" id="PS51051">
    <property type="entry name" value="DSL"/>
    <property type="match status" value="1"/>
</dbReference>
<dbReference type="Gene3D" id="2.10.25.140">
    <property type="match status" value="1"/>
</dbReference>
<reference evidence="12" key="1">
    <citation type="submission" date="2016-06" db="UniProtKB">
        <authorList>
            <consortium name="WormBaseParasite"/>
        </authorList>
    </citation>
    <scope>IDENTIFICATION</scope>
</reference>
<evidence type="ECO:0000256" key="5">
    <source>
        <dbReference type="PROSITE-ProRule" id="PRU00076"/>
    </source>
</evidence>
<evidence type="ECO:0000259" key="8">
    <source>
        <dbReference type="PROSITE" id="PS50026"/>
    </source>
</evidence>
<dbReference type="Pfam" id="PF21700">
    <property type="entry name" value="EGF_DL_JAG"/>
    <property type="match status" value="1"/>
</dbReference>
<feature type="disulfide bond" evidence="5">
    <location>
        <begin position="194"/>
        <end position="203"/>
    </location>
</feature>
<dbReference type="CDD" id="cd00054">
    <property type="entry name" value="EGF_CA"/>
    <property type="match status" value="1"/>
</dbReference>
<gene>
    <name evidence="10" type="ORF">NOO_LOCUS7941</name>
</gene>
<organism evidence="12">
    <name type="scientific">Onchocerca ochengi</name>
    <name type="common">Filarial nematode worm</name>
    <dbReference type="NCBI Taxonomy" id="42157"/>
    <lineage>
        <taxon>Eukaryota</taxon>
        <taxon>Metazoa</taxon>
        <taxon>Ecdysozoa</taxon>
        <taxon>Nematoda</taxon>
        <taxon>Chromadorea</taxon>
        <taxon>Rhabditida</taxon>
        <taxon>Spirurina</taxon>
        <taxon>Spiruromorpha</taxon>
        <taxon>Filarioidea</taxon>
        <taxon>Onchocercidae</taxon>
        <taxon>Onchocerca</taxon>
    </lineage>
</organism>
<keyword evidence="1 7" id="KW-0217">Developmental protein</keyword>
<comment type="function">
    <text evidence="7">Putative Notch ligand involved in the mediation of Notch signaling.</text>
</comment>
<feature type="domain" description="DSL" evidence="9">
    <location>
        <begin position="57"/>
        <end position="100"/>
    </location>
</feature>
<evidence type="ECO:0000313" key="10">
    <source>
        <dbReference type="EMBL" id="VDK87779.1"/>
    </source>
</evidence>
<dbReference type="Gene3D" id="2.10.25.10">
    <property type="entry name" value="Laminin"/>
    <property type="match status" value="2"/>
</dbReference>
<dbReference type="InterPro" id="IPR001881">
    <property type="entry name" value="EGF-like_Ca-bd_dom"/>
</dbReference>
<dbReference type="EMBL" id="UYRW01003060">
    <property type="protein sequence ID" value="VDK87779.1"/>
    <property type="molecule type" value="Genomic_DNA"/>
</dbReference>
<dbReference type="STRING" id="42157.A0A182EIL1"/>
<dbReference type="GO" id="GO:0016020">
    <property type="term" value="C:membrane"/>
    <property type="evidence" value="ECO:0007669"/>
    <property type="project" value="UniProtKB-SubCell"/>
</dbReference>
<evidence type="ECO:0000256" key="4">
    <source>
        <dbReference type="ARBA" id="ARBA00023157"/>
    </source>
</evidence>
<keyword evidence="7" id="KW-1133">Transmembrane helix</keyword>
<dbReference type="PROSITE" id="PS50026">
    <property type="entry name" value="EGF_3"/>
    <property type="match status" value="2"/>
</dbReference>
<accession>A0A182EIL1</accession>
<comment type="subcellular location">
    <subcellularLocation>
        <location evidence="7">Membrane</location>
        <topology evidence="7">Single-pass type I membrane protein</topology>
    </subcellularLocation>
</comment>
<evidence type="ECO:0000256" key="3">
    <source>
        <dbReference type="ARBA" id="ARBA00022737"/>
    </source>
</evidence>
<evidence type="ECO:0000259" key="9">
    <source>
        <dbReference type="PROSITE" id="PS51051"/>
    </source>
</evidence>
<keyword evidence="7" id="KW-0732">Signal</keyword>
<evidence type="ECO:0000256" key="6">
    <source>
        <dbReference type="PROSITE-ProRule" id="PRU00377"/>
    </source>
</evidence>
<dbReference type="SUPFAM" id="SSF57196">
    <property type="entry name" value="EGF/Laminin"/>
    <property type="match status" value="1"/>
</dbReference>
<proteinExistence type="predicted"/>
<dbReference type="FunFam" id="2.10.25.10:FF:000118">
    <property type="entry name" value="protein delta homolog 2"/>
    <property type="match status" value="1"/>
</dbReference>
<dbReference type="PANTHER" id="PTHR11219">
    <property type="entry name" value="TENEURIN AND N-ACETYLGLUCOSAMINE-1-PHOSPHODIESTER ALPHA-N-ACETYLGLUCOSAMINIDASE"/>
    <property type="match status" value="1"/>
</dbReference>
<keyword evidence="7" id="KW-0812">Transmembrane</keyword>
<keyword evidence="4 5" id="KW-1015">Disulfide bond</keyword>
<evidence type="ECO:0000256" key="2">
    <source>
        <dbReference type="ARBA" id="ARBA00022536"/>
    </source>
</evidence>
<feature type="disulfide bond" evidence="5">
    <location>
        <begin position="235"/>
        <end position="244"/>
    </location>
</feature>
<dbReference type="Proteomes" id="UP000271087">
    <property type="component" value="Unassembled WGS sequence"/>
</dbReference>
<dbReference type="InterPro" id="IPR001774">
    <property type="entry name" value="DSL"/>
</dbReference>
<dbReference type="PROSITE" id="PS00022">
    <property type="entry name" value="EGF_1"/>
    <property type="match status" value="3"/>
</dbReference>
<feature type="disulfide bond" evidence="6">
    <location>
        <begin position="91"/>
        <end position="100"/>
    </location>
</feature>
<dbReference type="SMART" id="SM00179">
    <property type="entry name" value="EGF_CA"/>
    <property type="match status" value="2"/>
</dbReference>
<dbReference type="AlphaFoldDB" id="A0A182EIL1"/>
<comment type="caution">
    <text evidence="5">Lacks conserved residue(s) required for the propagation of feature annotation.</text>
</comment>
<dbReference type="PROSITE" id="PS01186">
    <property type="entry name" value="EGF_2"/>
    <property type="match status" value="1"/>
</dbReference>
<keyword evidence="7" id="KW-0472">Membrane</keyword>
<keyword evidence="3 7" id="KW-0677">Repeat</keyword>
<evidence type="ECO:0000256" key="7">
    <source>
        <dbReference type="RuleBase" id="RU280815"/>
    </source>
</evidence>
<evidence type="ECO:0000256" key="1">
    <source>
        <dbReference type="ARBA" id="ARBA00022473"/>
    </source>
</evidence>
<feature type="domain" description="EGF-like" evidence="8">
    <location>
        <begin position="206"/>
        <end position="245"/>
    </location>
</feature>
<sequence>MSIQISMNVSLLVEMRHRPNKAILFRSENFLHLSPFNDALRITEEKGETKIEYDIKVECGKNYYGEECTIFCNPSIGGFHLKCSPNGQRLCENGWSGKNCNDPICANGCINGYCVSPGTCICRSGWQGNSCDRCKPQVGCEHGYCNKPNECICEKNWGGTYCDRDLDYCFHNSPCLNGGNCTSGGLQNYYFCNCTNGFTGQNCEIKLDPCANVNCGKYGRCIPSWNSKNEYLCYCDVTHYGDHCQYPVDHGDQGDELEHLSVAVHYHHLFQPGSCELSNSEYMPAGFSWITIDCRHCICQEGNIICSEKKCEPRDCSHNNSNSGITCPKDQACFIRDKFLIDILITAHCVIIREDECLKETCDFPRGRCFSWLQINSETTRRICREHLNAGNHNTQKCARMYLEFNIDNLLSVS</sequence>
<dbReference type="GO" id="GO:0007154">
    <property type="term" value="P:cell communication"/>
    <property type="evidence" value="ECO:0007669"/>
    <property type="project" value="InterPro"/>
</dbReference>
<dbReference type="SMART" id="SM00051">
    <property type="entry name" value="DSL"/>
    <property type="match status" value="1"/>
</dbReference>